<protein>
    <submittedName>
        <fullName evidence="2">VOC family protein</fullName>
    </submittedName>
</protein>
<dbReference type="Gene3D" id="3.10.180.10">
    <property type="entry name" value="2,3-Dihydroxybiphenyl 1,2-Dioxygenase, domain 1"/>
    <property type="match status" value="1"/>
</dbReference>
<organism evidence="2">
    <name type="scientific">Agrobacterium rosae</name>
    <dbReference type="NCBI Taxonomy" id="1972867"/>
    <lineage>
        <taxon>Bacteria</taxon>
        <taxon>Pseudomonadati</taxon>
        <taxon>Pseudomonadota</taxon>
        <taxon>Alphaproteobacteria</taxon>
        <taxon>Hyphomicrobiales</taxon>
        <taxon>Rhizobiaceae</taxon>
        <taxon>Rhizobium/Agrobacterium group</taxon>
        <taxon>Agrobacterium</taxon>
    </lineage>
</organism>
<dbReference type="EMBL" id="JAVRAF010000019">
    <property type="protein sequence ID" value="MDX8305449.1"/>
    <property type="molecule type" value="Genomic_DNA"/>
</dbReference>
<dbReference type="InterPro" id="IPR029068">
    <property type="entry name" value="Glyas_Bleomycin-R_OHBP_Dase"/>
</dbReference>
<reference evidence="2" key="1">
    <citation type="journal article" date="2023" name="Phytobiomes J">
        <title>Deciphering the key players within the bacterial microbiota associated with aerial crown gall tumors on rhododendron: Insights into the gallobiome.</title>
        <authorList>
            <person name="Kuzmanovic N."/>
            <person name="Nesme J."/>
            <person name="Wolf J."/>
            <person name="Neumann-Schaal M."/>
            <person name="Petersen J."/>
            <person name="Fernandez-Gnecco G."/>
            <person name="Sproeer C."/>
            <person name="Bunk B."/>
            <person name="Overmann J."/>
            <person name="Sorensen S.J."/>
            <person name="Idczak E."/>
            <person name="Smalla K."/>
        </authorList>
    </citation>
    <scope>NUCLEOTIDE SEQUENCE</scope>
    <source>
        <strain evidence="2">Rho-11.1</strain>
    </source>
</reference>
<name>A0AAW9FJ59_9HYPH</name>
<dbReference type="Pfam" id="PF13669">
    <property type="entry name" value="Glyoxalase_4"/>
    <property type="match status" value="1"/>
</dbReference>
<accession>A0AAW9FJ59</accession>
<evidence type="ECO:0000313" key="2">
    <source>
        <dbReference type="EMBL" id="MDX8305449.1"/>
    </source>
</evidence>
<dbReference type="InterPro" id="IPR037523">
    <property type="entry name" value="VOC_core"/>
</dbReference>
<evidence type="ECO:0000259" key="1">
    <source>
        <dbReference type="PROSITE" id="PS51819"/>
    </source>
</evidence>
<proteinExistence type="predicted"/>
<comment type="caution">
    <text evidence="2">The sequence shown here is derived from an EMBL/GenBank/DDBJ whole genome shotgun (WGS) entry which is preliminary data.</text>
</comment>
<dbReference type="SUPFAM" id="SSF54593">
    <property type="entry name" value="Glyoxalase/Bleomycin resistance protein/Dihydroxybiphenyl dioxygenase"/>
    <property type="match status" value="1"/>
</dbReference>
<dbReference type="PROSITE" id="PS51819">
    <property type="entry name" value="VOC"/>
    <property type="match status" value="1"/>
</dbReference>
<gene>
    <name evidence="2" type="ORF">RMR22_24725</name>
</gene>
<sequence>MTDGSDLCPSLLDEDVILQICFVTHDAVQSARWFSELTGKPVPQMTYSADAEKAKAEYRGKPASVSCKIMMFSFVNIDLEFLEPGPEPSAWREVLEQKGPGCHHIAFKTRNLMAREQYLAERGHRLVQRGEFQSGTGRYAYFDTMGELGALVELLEFDRDRTEQ</sequence>
<feature type="domain" description="VOC" evidence="1">
    <location>
        <begin position="16"/>
        <end position="157"/>
    </location>
</feature>
<dbReference type="AlphaFoldDB" id="A0AAW9FJ59"/>